<evidence type="ECO:0000313" key="2">
    <source>
        <dbReference type="Proteomes" id="UP001642464"/>
    </source>
</evidence>
<reference evidence="1 2" key="1">
    <citation type="submission" date="2024-02" db="EMBL/GenBank/DDBJ databases">
        <authorList>
            <person name="Chen Y."/>
            <person name="Shah S."/>
            <person name="Dougan E. K."/>
            <person name="Thang M."/>
            <person name="Chan C."/>
        </authorList>
    </citation>
    <scope>NUCLEOTIDE SEQUENCE [LARGE SCALE GENOMIC DNA]</scope>
</reference>
<dbReference type="Proteomes" id="UP001642464">
    <property type="component" value="Unassembled WGS sequence"/>
</dbReference>
<proteinExistence type="predicted"/>
<evidence type="ECO:0000313" key="1">
    <source>
        <dbReference type="EMBL" id="CAK9100818.1"/>
    </source>
</evidence>
<accession>A0ABP0RJK3</accession>
<organism evidence="1 2">
    <name type="scientific">Durusdinium trenchii</name>
    <dbReference type="NCBI Taxonomy" id="1381693"/>
    <lineage>
        <taxon>Eukaryota</taxon>
        <taxon>Sar</taxon>
        <taxon>Alveolata</taxon>
        <taxon>Dinophyceae</taxon>
        <taxon>Suessiales</taxon>
        <taxon>Symbiodiniaceae</taxon>
        <taxon>Durusdinium</taxon>
    </lineage>
</organism>
<gene>
    <name evidence="1" type="ORF">SCF082_LOCUS47165</name>
</gene>
<name>A0ABP0RJK3_9DINO</name>
<dbReference type="EMBL" id="CAXAMM010041700">
    <property type="protein sequence ID" value="CAK9100818.1"/>
    <property type="molecule type" value="Genomic_DNA"/>
</dbReference>
<protein>
    <submittedName>
        <fullName evidence="1">Uncharacterized protein</fullName>
    </submittedName>
</protein>
<keyword evidence="2" id="KW-1185">Reference proteome</keyword>
<comment type="caution">
    <text evidence="1">The sequence shown here is derived from an EMBL/GenBank/DDBJ whole genome shotgun (WGS) entry which is preliminary data.</text>
</comment>
<sequence length="329" mass="37418">MPSRKHDEIDQAEIPLRIPRHLGDGPSRPGYMPVRLWGLVQVIMKAFPPPPRKYKNVDLFAGKCAISRSFKAQGYATCSMDIEINELDDILSPVGFIRTLYAAIHIARGGLCTMGVVCSSFTQINRGTSGRTAENPLGRENYPSVAKANLMLVRAVLIMITVLHFQGHWMLENPLSSIIDLMPRFRKLLDNTVHHRCHTWLGMFKAPTPKPIKLYSDDPFVQHLHRTLDRSRFAKSGTTIKYKNRAGQTRFRGSATLKASQVYPGRFGREVLHAWETYARERPNRMQLLDFSNDPWEDAQLSECEAWLETRIQERASKSKETLMADLAA</sequence>